<dbReference type="Proteomes" id="UP000266340">
    <property type="component" value="Unassembled WGS sequence"/>
</dbReference>
<gene>
    <name evidence="1" type="ORF">D3H35_02155</name>
</gene>
<proteinExistence type="predicted"/>
<comment type="caution">
    <text evidence="1">The sequence shown here is derived from an EMBL/GenBank/DDBJ whole genome shotgun (WGS) entry which is preliminary data.</text>
</comment>
<organism evidence="1 2">
    <name type="scientific">Cohnella faecalis</name>
    <dbReference type="NCBI Taxonomy" id="2315694"/>
    <lineage>
        <taxon>Bacteria</taxon>
        <taxon>Bacillati</taxon>
        <taxon>Bacillota</taxon>
        <taxon>Bacilli</taxon>
        <taxon>Bacillales</taxon>
        <taxon>Paenibacillaceae</taxon>
        <taxon>Cohnella</taxon>
    </lineage>
</organism>
<dbReference type="EMBL" id="QXJM01000015">
    <property type="protein sequence ID" value="RIE05201.1"/>
    <property type="molecule type" value="Genomic_DNA"/>
</dbReference>
<dbReference type="OrthoDB" id="2677664at2"/>
<evidence type="ECO:0000313" key="1">
    <source>
        <dbReference type="EMBL" id="RIE05201.1"/>
    </source>
</evidence>
<accession>A0A398D135</accession>
<sequence length="177" mass="20734">MNKQPGSVPFGYEPPADTEKGTLIYYDTFESSSEKEWDRVADYAIERSFRRLVLYLIHEETAKRMSRKTPVSAYYKREARLSQWLEERGDPTVSIDGWEGKRKKYTPIDSALRHLTETLPGPHFVYMTTDTANSFASFSTFESWIVNVRLLLPSEPKTAHPMLERYRHRWSPLVPLR</sequence>
<evidence type="ECO:0000313" key="2">
    <source>
        <dbReference type="Proteomes" id="UP000266340"/>
    </source>
</evidence>
<keyword evidence="2" id="KW-1185">Reference proteome</keyword>
<dbReference type="AlphaFoldDB" id="A0A398D135"/>
<dbReference type="RefSeq" id="WP_119147581.1">
    <property type="nucleotide sequence ID" value="NZ_JBHSOV010000044.1"/>
</dbReference>
<protein>
    <submittedName>
        <fullName evidence="1">Uncharacterized protein</fullName>
    </submittedName>
</protein>
<name>A0A398D135_9BACL</name>
<reference evidence="1 2" key="1">
    <citation type="submission" date="2018-09" db="EMBL/GenBank/DDBJ databases">
        <title>Cohnella cavernae sp. nov., isolated from a karst cave.</title>
        <authorList>
            <person name="Zhu H."/>
        </authorList>
    </citation>
    <scope>NUCLEOTIDE SEQUENCE [LARGE SCALE GENOMIC DNA]</scope>
    <source>
        <strain evidence="1 2">K2E09-144</strain>
    </source>
</reference>